<organism evidence="1 2">
    <name type="scientific">Bacillus salipaludis</name>
    <dbReference type="NCBI Taxonomy" id="2547811"/>
    <lineage>
        <taxon>Bacteria</taxon>
        <taxon>Bacillati</taxon>
        <taxon>Bacillota</taxon>
        <taxon>Bacilli</taxon>
        <taxon>Bacillales</taxon>
        <taxon>Bacillaceae</taxon>
        <taxon>Bacillus</taxon>
    </lineage>
</organism>
<dbReference type="Proteomes" id="UP001178888">
    <property type="component" value="Unassembled WGS sequence"/>
</dbReference>
<name>A0AA90QND4_9BACI</name>
<keyword evidence="2" id="KW-1185">Reference proteome</keyword>
<dbReference type="EMBL" id="JAVGVR010000001">
    <property type="protein sequence ID" value="MDQ6596665.1"/>
    <property type="molecule type" value="Genomic_DNA"/>
</dbReference>
<evidence type="ECO:0000313" key="2">
    <source>
        <dbReference type="Proteomes" id="UP001178888"/>
    </source>
</evidence>
<evidence type="ECO:0000313" key="1">
    <source>
        <dbReference type="EMBL" id="MDQ6596665.1"/>
    </source>
</evidence>
<comment type="caution">
    <text evidence="1">The sequence shown here is derived from an EMBL/GenBank/DDBJ whole genome shotgun (WGS) entry which is preliminary data.</text>
</comment>
<proteinExistence type="predicted"/>
<accession>A0AA90QND4</accession>
<dbReference type="AlphaFoldDB" id="A0AA90QND4"/>
<reference evidence="1" key="1">
    <citation type="submission" date="2023-08" db="EMBL/GenBank/DDBJ databases">
        <title>Nitrogen cycling bacteria in agricultural field soils.</title>
        <authorList>
            <person name="Jang J."/>
        </authorList>
    </citation>
    <scope>NUCLEOTIDE SEQUENCE</scope>
    <source>
        <strain evidence="1">PS3-36</strain>
    </source>
</reference>
<sequence length="43" mass="4851">MNPAEEVVTVPSAIMIGLQSAPVSYYGMNFIKGKFKLWKYPMI</sequence>
<protein>
    <submittedName>
        <fullName evidence="1">Uncharacterized protein</fullName>
    </submittedName>
</protein>
<gene>
    <name evidence="1" type="ORF">RCG21_09935</name>
</gene>
<dbReference type="RefSeq" id="WP_235824696.1">
    <property type="nucleotide sequence ID" value="NZ_JAVGVR010000001.1"/>
</dbReference>